<evidence type="ECO:0000313" key="4">
    <source>
        <dbReference type="EMBL" id="WZW98320.1"/>
    </source>
</evidence>
<name>A0ABZ3C696_9ACTN</name>
<dbReference type="PROSITE" id="PS50977">
    <property type="entry name" value="HTH_TETR_2"/>
    <property type="match status" value="1"/>
</dbReference>
<dbReference type="Proteomes" id="UP001434337">
    <property type="component" value="Chromosome"/>
</dbReference>
<dbReference type="InterPro" id="IPR050109">
    <property type="entry name" value="HTH-type_TetR-like_transc_reg"/>
</dbReference>
<reference evidence="4 5" key="1">
    <citation type="journal article" date="2023" name="Environ Microbiome">
        <title>A coral-associated actinobacterium mitigates coral bleaching under heat stress.</title>
        <authorList>
            <person name="Li J."/>
            <person name="Zou Y."/>
            <person name="Li Q."/>
            <person name="Zhang J."/>
            <person name="Bourne D.G."/>
            <person name="Lyu Y."/>
            <person name="Liu C."/>
            <person name="Zhang S."/>
        </authorList>
    </citation>
    <scope>NUCLEOTIDE SEQUENCE [LARGE SCALE GENOMIC DNA]</scope>
    <source>
        <strain evidence="4 5">SCSIO 13291</strain>
    </source>
</reference>
<dbReference type="RefSeq" id="WP_232547130.1">
    <property type="nucleotide sequence ID" value="NZ_CP115965.1"/>
</dbReference>
<sequence length="214" mass="22826">MSTEAVSPRRAVTREKLCVAAMEVIAEKGVLGASVEAICDAAGFTRGAFYSNFSSRDELCVAIMERQLQRNLAALAGTVALAAGATTTDELVDGAVRTFLATQPSDRTSVLVSQELQLYAAREPEFAPAYSAMHRRGLDTVARVLTDALAGLAHELSTSPTQAMGILFAVFTHGEVTALIDGDHLDNAQRTERLTQVVRSLVRPVSRVSCSTGR</sequence>
<feature type="domain" description="HTH tetR-type" evidence="3">
    <location>
        <begin position="11"/>
        <end position="71"/>
    </location>
</feature>
<dbReference type="InterPro" id="IPR001647">
    <property type="entry name" value="HTH_TetR"/>
</dbReference>
<protein>
    <submittedName>
        <fullName evidence="4">TetR/AcrR family transcriptional regulator</fullName>
    </submittedName>
</protein>
<dbReference type="PANTHER" id="PTHR30055:SF241">
    <property type="entry name" value="TRANSCRIPTIONAL REGULATORY PROTEIN"/>
    <property type="match status" value="1"/>
</dbReference>
<dbReference type="Gene3D" id="1.10.357.10">
    <property type="entry name" value="Tetracycline Repressor, domain 2"/>
    <property type="match status" value="1"/>
</dbReference>
<keyword evidence="5" id="KW-1185">Reference proteome</keyword>
<accession>A0ABZ3C696</accession>
<dbReference type="InterPro" id="IPR009057">
    <property type="entry name" value="Homeodomain-like_sf"/>
</dbReference>
<gene>
    <name evidence="4" type="ORF">PCC79_15735</name>
</gene>
<evidence type="ECO:0000313" key="5">
    <source>
        <dbReference type="Proteomes" id="UP001434337"/>
    </source>
</evidence>
<dbReference type="PANTHER" id="PTHR30055">
    <property type="entry name" value="HTH-TYPE TRANSCRIPTIONAL REGULATOR RUTR"/>
    <property type="match status" value="1"/>
</dbReference>
<keyword evidence="1 2" id="KW-0238">DNA-binding</keyword>
<evidence type="ECO:0000259" key="3">
    <source>
        <dbReference type="PROSITE" id="PS50977"/>
    </source>
</evidence>
<organism evidence="4 5">
    <name type="scientific">Propioniciclava soli</name>
    <dbReference type="NCBI Taxonomy" id="2775081"/>
    <lineage>
        <taxon>Bacteria</taxon>
        <taxon>Bacillati</taxon>
        <taxon>Actinomycetota</taxon>
        <taxon>Actinomycetes</taxon>
        <taxon>Propionibacteriales</taxon>
        <taxon>Propionibacteriaceae</taxon>
        <taxon>Propioniciclava</taxon>
    </lineage>
</organism>
<dbReference type="SUPFAM" id="SSF46689">
    <property type="entry name" value="Homeodomain-like"/>
    <property type="match status" value="1"/>
</dbReference>
<dbReference type="EMBL" id="CP115965">
    <property type="protein sequence ID" value="WZW98320.1"/>
    <property type="molecule type" value="Genomic_DNA"/>
</dbReference>
<proteinExistence type="predicted"/>
<feature type="DNA-binding region" description="H-T-H motif" evidence="2">
    <location>
        <begin position="34"/>
        <end position="53"/>
    </location>
</feature>
<evidence type="ECO:0000256" key="1">
    <source>
        <dbReference type="ARBA" id="ARBA00023125"/>
    </source>
</evidence>
<dbReference type="Pfam" id="PF00440">
    <property type="entry name" value="TetR_N"/>
    <property type="match status" value="1"/>
</dbReference>
<dbReference type="PRINTS" id="PR00455">
    <property type="entry name" value="HTHTETR"/>
</dbReference>
<evidence type="ECO:0000256" key="2">
    <source>
        <dbReference type="PROSITE-ProRule" id="PRU00335"/>
    </source>
</evidence>